<keyword evidence="1" id="KW-0812">Transmembrane</keyword>
<dbReference type="EMBL" id="JAIQDJ010000001">
    <property type="protein sequence ID" value="MBZ4185305.1"/>
    <property type="molecule type" value="Genomic_DNA"/>
</dbReference>
<evidence type="ECO:0008006" key="4">
    <source>
        <dbReference type="Google" id="ProtNLM"/>
    </source>
</evidence>
<name>A0ABS7TBS9_9GAMM</name>
<dbReference type="RefSeq" id="WP_223626651.1">
    <property type="nucleotide sequence ID" value="NZ_JAIQDJ010000001.1"/>
</dbReference>
<reference evidence="2" key="1">
    <citation type="submission" date="2021-09" db="EMBL/GenBank/DDBJ databases">
        <authorList>
            <person name="Wu T."/>
            <person name="Guo S.Z."/>
        </authorList>
    </citation>
    <scope>NUCLEOTIDE SEQUENCE</scope>
    <source>
        <strain evidence="2">RSS-23</strain>
    </source>
</reference>
<gene>
    <name evidence="2" type="ORF">K7B09_03060</name>
</gene>
<evidence type="ECO:0000313" key="2">
    <source>
        <dbReference type="EMBL" id="MBZ4185305.1"/>
    </source>
</evidence>
<organism evidence="2 3">
    <name type="scientific">Thermomonas beijingensis</name>
    <dbReference type="NCBI Taxonomy" id="2872701"/>
    <lineage>
        <taxon>Bacteria</taxon>
        <taxon>Pseudomonadati</taxon>
        <taxon>Pseudomonadota</taxon>
        <taxon>Gammaproteobacteria</taxon>
        <taxon>Lysobacterales</taxon>
        <taxon>Lysobacteraceae</taxon>
        <taxon>Thermomonas</taxon>
    </lineage>
</organism>
<keyword evidence="1" id="KW-1133">Transmembrane helix</keyword>
<evidence type="ECO:0000313" key="3">
    <source>
        <dbReference type="Proteomes" id="UP001430290"/>
    </source>
</evidence>
<accession>A0ABS7TBS9</accession>
<evidence type="ECO:0000256" key="1">
    <source>
        <dbReference type="SAM" id="Phobius"/>
    </source>
</evidence>
<comment type="caution">
    <text evidence="2">The sequence shown here is derived from an EMBL/GenBank/DDBJ whole genome shotgun (WGS) entry which is preliminary data.</text>
</comment>
<dbReference type="Proteomes" id="UP001430290">
    <property type="component" value="Unassembled WGS sequence"/>
</dbReference>
<sequence length="67" mass="7085">MSTSILLAGVLFGAVGVGYVLYGRKQRAPLPLVSGVALMVIPYFLSNAVLLFVLGIALAVLPWVVRL</sequence>
<keyword evidence="3" id="KW-1185">Reference proteome</keyword>
<protein>
    <recommendedName>
        <fullName evidence="4">Amino acid transport protein</fullName>
    </recommendedName>
</protein>
<keyword evidence="1" id="KW-0472">Membrane</keyword>
<feature type="transmembrane region" description="Helical" evidence="1">
    <location>
        <begin position="40"/>
        <end position="65"/>
    </location>
</feature>
<proteinExistence type="predicted"/>